<dbReference type="Proteomes" id="UP000789572">
    <property type="component" value="Unassembled WGS sequence"/>
</dbReference>
<gene>
    <name evidence="1" type="ORF">POCULU_LOCUS7132</name>
</gene>
<dbReference type="EMBL" id="CAJVPJ010001514">
    <property type="protein sequence ID" value="CAG8594252.1"/>
    <property type="molecule type" value="Genomic_DNA"/>
</dbReference>
<name>A0A9N9CBC0_9GLOM</name>
<sequence length="130" mass="15370">MVQTQVEAEAHGLHYNIMTKWYTLHKLHNYTWKLVVRLLEMRILFSSHSVQRNLIHEDICLRRYIHVEAEMTFITFDDLLETVEDMTCDVDYNITKDDGTFYKFGEDIPEAPERAIIDSIGPRLLVSIPR</sequence>
<proteinExistence type="predicted"/>
<evidence type="ECO:0000313" key="2">
    <source>
        <dbReference type="Proteomes" id="UP000789572"/>
    </source>
</evidence>
<protein>
    <submittedName>
        <fullName evidence="1">3333_t:CDS:1</fullName>
    </submittedName>
</protein>
<accession>A0A9N9CBC0</accession>
<keyword evidence="2" id="KW-1185">Reference proteome</keyword>
<organism evidence="1 2">
    <name type="scientific">Paraglomus occultum</name>
    <dbReference type="NCBI Taxonomy" id="144539"/>
    <lineage>
        <taxon>Eukaryota</taxon>
        <taxon>Fungi</taxon>
        <taxon>Fungi incertae sedis</taxon>
        <taxon>Mucoromycota</taxon>
        <taxon>Glomeromycotina</taxon>
        <taxon>Glomeromycetes</taxon>
        <taxon>Paraglomerales</taxon>
        <taxon>Paraglomeraceae</taxon>
        <taxon>Paraglomus</taxon>
    </lineage>
</organism>
<dbReference type="AlphaFoldDB" id="A0A9N9CBC0"/>
<reference evidence="1" key="1">
    <citation type="submission" date="2021-06" db="EMBL/GenBank/DDBJ databases">
        <authorList>
            <person name="Kallberg Y."/>
            <person name="Tangrot J."/>
            <person name="Rosling A."/>
        </authorList>
    </citation>
    <scope>NUCLEOTIDE SEQUENCE</scope>
    <source>
        <strain evidence="1">IA702</strain>
    </source>
</reference>
<comment type="caution">
    <text evidence="1">The sequence shown here is derived from an EMBL/GenBank/DDBJ whole genome shotgun (WGS) entry which is preliminary data.</text>
</comment>
<evidence type="ECO:0000313" key="1">
    <source>
        <dbReference type="EMBL" id="CAG8594252.1"/>
    </source>
</evidence>